<dbReference type="RefSeq" id="XP_053078136.1">
    <property type="nucleotide sequence ID" value="XM_053222161.1"/>
</dbReference>
<feature type="compositionally biased region" description="Basic and acidic residues" evidence="7">
    <location>
        <begin position="119"/>
        <end position="131"/>
    </location>
</feature>
<comment type="similarity">
    <text evidence="1 5">Belongs to the phosphatase and actin regulator family.</text>
</comment>
<evidence type="ECO:0000256" key="7">
    <source>
        <dbReference type="SAM" id="MobiDB-lite"/>
    </source>
</evidence>
<sequence length="565" mass="62197">MGQTSVSTLSPQPSSVDGLDKASIANSDGPTAGSQTPPFKRKGKLSTIGKIFKPWKWRKKKTSDKFRETSAVLERKISTRQSREELIRRGVLKELPDQDGDVTVNFENSNGHMIPIGEESTREENVVKSEEGNGCVAEKTPPLEEKAEDKKAGSSHSKKPTGSKASASPSTSSTSSRPRASKETLSSKTGTVGITKGKKKTGKLPTSRPSSEATTSGTSDLRGDPSETRVESLKPEQTVPGTDERTTGKPESAVPPPPVASPPAPPAPPRTLEEQCTVAPDTPVVLVSDGAALPAPALDPSQLLWTEEPTNRTTVLSGTGLSVRENAKCFTTKDEPGKAAPHLLTPGLMGESSGSFSAPEDEGQREYQANDSDSDGPVLYTDDDDDEEDEDEDGSGESALASKIRRRDTLAIKLGNRPSKKELEDKNILQRTSEEERQEIRQQIGTKLVRRLSQRPTTEELEQRNILKQKNEEEEQEAKMELKRRLSRKLSLRPTVAELQARRILRFNEYVEVTESPDYDRRADKPWARLTPADKAAIRKELNEFKSTEMEVHEESRQFTRFHRP</sequence>
<evidence type="ECO:0000256" key="1">
    <source>
        <dbReference type="ARBA" id="ARBA00009795"/>
    </source>
</evidence>
<feature type="compositionally biased region" description="Basic and acidic residues" evidence="7">
    <location>
        <begin position="141"/>
        <end position="152"/>
    </location>
</feature>
<feature type="compositionally biased region" description="Low complexity" evidence="7">
    <location>
        <begin position="294"/>
        <end position="304"/>
    </location>
</feature>
<dbReference type="Proteomes" id="UP001652583">
    <property type="component" value="Chromosome B2"/>
</dbReference>
<name>A0ABM3Q2I8_ACIJB</name>
<feature type="repeat" description="RPEL" evidence="4">
    <location>
        <begin position="71"/>
        <end position="96"/>
    </location>
</feature>
<feature type="region of interest" description="Disordered" evidence="7">
    <location>
        <begin position="332"/>
        <end position="440"/>
    </location>
</feature>
<organism evidence="8 9">
    <name type="scientific">Acinonyx jubatus</name>
    <name type="common">Cheetah</name>
    <dbReference type="NCBI Taxonomy" id="32536"/>
    <lineage>
        <taxon>Eukaryota</taxon>
        <taxon>Metazoa</taxon>
        <taxon>Chordata</taxon>
        <taxon>Craniata</taxon>
        <taxon>Vertebrata</taxon>
        <taxon>Euteleostomi</taxon>
        <taxon>Mammalia</taxon>
        <taxon>Eutheria</taxon>
        <taxon>Laurasiatheria</taxon>
        <taxon>Carnivora</taxon>
        <taxon>Feliformia</taxon>
        <taxon>Felidae</taxon>
        <taxon>Felinae</taxon>
        <taxon>Acinonyx</taxon>
    </lineage>
</organism>
<gene>
    <name evidence="9" type="primary">PHACTR2</name>
</gene>
<dbReference type="SMART" id="SM00707">
    <property type="entry name" value="RPEL"/>
    <property type="match status" value="4"/>
</dbReference>
<reference evidence="9" key="1">
    <citation type="submission" date="2025-08" db="UniProtKB">
        <authorList>
            <consortium name="RefSeq"/>
        </authorList>
    </citation>
    <scope>IDENTIFICATION</scope>
    <source>
        <tissue evidence="9">Blood</tissue>
    </source>
</reference>
<feature type="compositionally biased region" description="Polar residues" evidence="7">
    <location>
        <begin position="207"/>
        <end position="219"/>
    </location>
</feature>
<accession>A0ABM3Q2I8</accession>
<feature type="repeat" description="RPEL" evidence="4">
    <location>
        <begin position="408"/>
        <end position="433"/>
    </location>
</feature>
<keyword evidence="3 5" id="KW-0009">Actin-binding</keyword>
<dbReference type="PANTHER" id="PTHR12751:SF5">
    <property type="entry name" value="PHOSPHATASE AND ACTIN REGULATOR 2"/>
    <property type="match status" value="1"/>
</dbReference>
<feature type="compositionally biased region" description="Basic and acidic residues" evidence="7">
    <location>
        <begin position="221"/>
        <end position="234"/>
    </location>
</feature>
<evidence type="ECO:0000256" key="2">
    <source>
        <dbReference type="ARBA" id="ARBA00022737"/>
    </source>
</evidence>
<keyword evidence="8" id="KW-1185">Reference proteome</keyword>
<feature type="compositionally biased region" description="Polar residues" evidence="7">
    <location>
        <begin position="24"/>
        <end position="37"/>
    </location>
</feature>
<feature type="region of interest" description="Disordered" evidence="7">
    <location>
        <begin position="96"/>
        <end position="273"/>
    </location>
</feature>
<feature type="compositionally biased region" description="Low complexity" evidence="7">
    <location>
        <begin position="162"/>
        <end position="178"/>
    </location>
</feature>
<feature type="region of interest" description="Disordered" evidence="7">
    <location>
        <begin position="294"/>
        <end position="319"/>
    </location>
</feature>
<feature type="region of interest" description="Disordered" evidence="7">
    <location>
        <begin position="1"/>
        <end position="47"/>
    </location>
</feature>
<feature type="compositionally biased region" description="Acidic residues" evidence="7">
    <location>
        <begin position="381"/>
        <end position="395"/>
    </location>
</feature>
<dbReference type="Gene3D" id="6.10.140.2130">
    <property type="match status" value="1"/>
</dbReference>
<evidence type="ECO:0000256" key="4">
    <source>
        <dbReference type="PROSITE-ProRule" id="PRU00401"/>
    </source>
</evidence>
<evidence type="ECO:0000256" key="5">
    <source>
        <dbReference type="RuleBase" id="RU301113"/>
    </source>
</evidence>
<evidence type="ECO:0000256" key="6">
    <source>
        <dbReference type="SAM" id="Coils"/>
    </source>
</evidence>
<dbReference type="InterPro" id="IPR004018">
    <property type="entry name" value="RPEL_repeat"/>
</dbReference>
<protein>
    <recommendedName>
        <fullName evidence="5">Phosphatase and actin regulator</fullName>
    </recommendedName>
</protein>
<dbReference type="Pfam" id="PF02755">
    <property type="entry name" value="RPEL"/>
    <property type="match status" value="2"/>
</dbReference>
<feature type="compositionally biased region" description="Basic and acidic residues" evidence="7">
    <location>
        <begin position="419"/>
        <end position="440"/>
    </location>
</feature>
<evidence type="ECO:0000256" key="3">
    <source>
        <dbReference type="ARBA" id="ARBA00023203"/>
    </source>
</evidence>
<keyword evidence="6" id="KW-0175">Coiled coil</keyword>
<dbReference type="GeneID" id="106965781"/>
<feature type="compositionally biased region" description="Pro residues" evidence="7">
    <location>
        <begin position="253"/>
        <end position="269"/>
    </location>
</feature>
<comment type="subunit">
    <text evidence="5">Binds PPP1CA and actin.</text>
</comment>
<feature type="compositionally biased region" description="Polar residues" evidence="7">
    <location>
        <begin position="1"/>
        <end position="15"/>
    </location>
</feature>
<dbReference type="PANTHER" id="PTHR12751">
    <property type="entry name" value="PHOSPHATASE AND ACTIN REGULATOR PHACTR"/>
    <property type="match status" value="1"/>
</dbReference>
<dbReference type="Gene3D" id="6.10.140.1750">
    <property type="match status" value="1"/>
</dbReference>
<feature type="coiled-coil region" evidence="6">
    <location>
        <begin position="457"/>
        <end position="484"/>
    </location>
</feature>
<evidence type="ECO:0000313" key="9">
    <source>
        <dbReference type="RefSeq" id="XP_053078136.1"/>
    </source>
</evidence>
<feature type="repeat" description="RPEL" evidence="4">
    <location>
        <begin position="446"/>
        <end position="471"/>
    </location>
</feature>
<feature type="repeat" description="RPEL" evidence="4">
    <location>
        <begin position="484"/>
        <end position="509"/>
    </location>
</feature>
<proteinExistence type="inferred from homology"/>
<dbReference type="PROSITE" id="PS51073">
    <property type="entry name" value="RPEL"/>
    <property type="match status" value="4"/>
</dbReference>
<keyword evidence="2 5" id="KW-0677">Repeat</keyword>
<evidence type="ECO:0000313" key="8">
    <source>
        <dbReference type="Proteomes" id="UP001652583"/>
    </source>
</evidence>